<proteinExistence type="predicted"/>
<reference evidence="2" key="1">
    <citation type="submission" date="2019-12" db="UniProtKB">
        <authorList>
            <consortium name="WormBaseParasite"/>
        </authorList>
    </citation>
    <scope>IDENTIFICATION</scope>
</reference>
<keyword evidence="1" id="KW-1185">Reference proteome</keyword>
<name>A0A5S6QLW6_TRIMR</name>
<evidence type="ECO:0000313" key="2">
    <source>
        <dbReference type="WBParaSite" id="TMUE_2000008200.1"/>
    </source>
</evidence>
<accession>A0A5S6QLW6</accession>
<dbReference type="AlphaFoldDB" id="A0A5S6QLW6"/>
<organism evidence="1 2">
    <name type="scientific">Trichuris muris</name>
    <name type="common">Mouse whipworm</name>
    <dbReference type="NCBI Taxonomy" id="70415"/>
    <lineage>
        <taxon>Eukaryota</taxon>
        <taxon>Metazoa</taxon>
        <taxon>Ecdysozoa</taxon>
        <taxon>Nematoda</taxon>
        <taxon>Enoplea</taxon>
        <taxon>Dorylaimia</taxon>
        <taxon>Trichinellida</taxon>
        <taxon>Trichuridae</taxon>
        <taxon>Trichuris</taxon>
    </lineage>
</organism>
<protein>
    <submittedName>
        <fullName evidence="2">Secreted protein</fullName>
    </submittedName>
</protein>
<dbReference type="WBParaSite" id="TMUE_2000008200.1">
    <property type="protein sequence ID" value="TMUE_2000008200.1"/>
    <property type="gene ID" value="WBGene00288930"/>
</dbReference>
<sequence>MVAVEALRCANCIHLDASRITAVTMMVDLLDHFSCRHKRMYSRFAFFPRALIALPKVHCSSSVQSVERGHVTIFLKR</sequence>
<evidence type="ECO:0000313" key="1">
    <source>
        <dbReference type="Proteomes" id="UP000046395"/>
    </source>
</evidence>
<dbReference type="Proteomes" id="UP000046395">
    <property type="component" value="Unassembled WGS sequence"/>
</dbReference>